<evidence type="ECO:0000313" key="2">
    <source>
        <dbReference type="EMBL" id="ANP47723.1"/>
    </source>
</evidence>
<sequence length="287" mass="30711">MPAGAVPVRESVGAALRFVRENLRFIATVALIYAVASTLIAGLALSVPQLGVLTMVANGLVQAFCYGALTAGALFGVDTVRSRWTKDGWRVWSSMVVVGFFMFIVMVVITIPVTIALVAGPLGAYATDLQAAGSDEAAVMQIMMRFFTENPVAVLITILFYFAVWLLLTSRLYLAAPASVEAGRVLTFDTWNWTKGAMVRITWARFMLLVPAYVLMFALTALLGRVFGFNVLDGASMQAAVAANPIGIVIFEFVTSFIVLGLYASLEAGLSAYLYRGLKPASAPPAA</sequence>
<keyword evidence="3" id="KW-1185">Reference proteome</keyword>
<feature type="transmembrane region" description="Helical" evidence="1">
    <location>
        <begin position="152"/>
        <end position="174"/>
    </location>
</feature>
<dbReference type="Proteomes" id="UP000092498">
    <property type="component" value="Chromosome"/>
</dbReference>
<keyword evidence="1" id="KW-1133">Transmembrane helix</keyword>
<feature type="transmembrane region" description="Helical" evidence="1">
    <location>
        <begin position="59"/>
        <end position="77"/>
    </location>
</feature>
<feature type="transmembrane region" description="Helical" evidence="1">
    <location>
        <begin position="89"/>
        <end position="119"/>
    </location>
</feature>
<reference evidence="2 3" key="1">
    <citation type="submission" date="2015-11" db="EMBL/GenBank/DDBJ databases">
        <title>Whole-Genome Sequence of Candidatus Oderbacter manganicum from the National Park Lower Oder Valley, Germany.</title>
        <authorList>
            <person name="Braun B."/>
            <person name="Liere K."/>
            <person name="Szewzyk U."/>
        </authorList>
    </citation>
    <scope>NUCLEOTIDE SEQUENCE [LARGE SCALE GENOMIC DNA]</scope>
    <source>
        <strain evidence="2 3">OTSz_A_272</strain>
    </source>
</reference>
<feature type="transmembrane region" description="Helical" evidence="1">
    <location>
        <begin position="25"/>
        <end position="47"/>
    </location>
</feature>
<dbReference type="OrthoDB" id="7627821at2"/>
<proteinExistence type="predicted"/>
<protein>
    <recommendedName>
        <fullName evidence="4">Glycerophosphoryl diester phosphodiesterase membrane domain-containing protein</fullName>
    </recommendedName>
</protein>
<dbReference type="InParanoid" id="A0A1B1AME0"/>
<keyword evidence="1" id="KW-0472">Membrane</keyword>
<gene>
    <name evidence="2" type="ORF">ATE48_18370</name>
</gene>
<dbReference type="KEGG" id="cbot:ATE48_18370"/>
<keyword evidence="1" id="KW-0812">Transmembrane</keyword>
<accession>A0A1B1AME0</accession>
<name>A0A1B1AME0_9PROT</name>
<feature type="transmembrane region" description="Helical" evidence="1">
    <location>
        <begin position="206"/>
        <end position="226"/>
    </location>
</feature>
<dbReference type="EMBL" id="CP013244">
    <property type="protein sequence ID" value="ANP47723.1"/>
    <property type="molecule type" value="Genomic_DNA"/>
</dbReference>
<feature type="transmembrane region" description="Helical" evidence="1">
    <location>
        <begin position="246"/>
        <end position="266"/>
    </location>
</feature>
<organism evidence="2 3">
    <name type="scientific">Candidatus Viadribacter manganicus</name>
    <dbReference type="NCBI Taxonomy" id="1759059"/>
    <lineage>
        <taxon>Bacteria</taxon>
        <taxon>Pseudomonadati</taxon>
        <taxon>Pseudomonadota</taxon>
        <taxon>Alphaproteobacteria</taxon>
        <taxon>Hyphomonadales</taxon>
        <taxon>Hyphomonadaceae</taxon>
        <taxon>Candidatus Viadribacter</taxon>
    </lineage>
</organism>
<dbReference type="STRING" id="1759059.ATE48_18370"/>
<dbReference type="RefSeq" id="WP_066774131.1">
    <property type="nucleotide sequence ID" value="NZ_CP013244.1"/>
</dbReference>
<evidence type="ECO:0000313" key="3">
    <source>
        <dbReference type="Proteomes" id="UP000092498"/>
    </source>
</evidence>
<evidence type="ECO:0000256" key="1">
    <source>
        <dbReference type="SAM" id="Phobius"/>
    </source>
</evidence>
<dbReference type="AlphaFoldDB" id="A0A1B1AME0"/>
<evidence type="ECO:0008006" key="4">
    <source>
        <dbReference type="Google" id="ProtNLM"/>
    </source>
</evidence>